<dbReference type="STRING" id="208445.SAMN04489727_6412"/>
<dbReference type="SMART" id="SM00826">
    <property type="entry name" value="PKS_DH"/>
    <property type="match status" value="1"/>
</dbReference>
<dbReference type="Pfam" id="PF16197">
    <property type="entry name" value="KAsynt_C_assoc"/>
    <property type="match status" value="2"/>
</dbReference>
<dbReference type="InterPro" id="IPR050091">
    <property type="entry name" value="PKS_NRPS_Biosynth_Enz"/>
</dbReference>
<evidence type="ECO:0000313" key="19">
    <source>
        <dbReference type="EMBL" id="SED10107.1"/>
    </source>
</evidence>
<dbReference type="GO" id="GO:0031177">
    <property type="term" value="F:phosphopantetheine binding"/>
    <property type="evidence" value="ECO:0007669"/>
    <property type="project" value="InterPro"/>
</dbReference>
<evidence type="ECO:0000313" key="20">
    <source>
        <dbReference type="Proteomes" id="UP000199622"/>
    </source>
</evidence>
<dbReference type="InterPro" id="IPR014043">
    <property type="entry name" value="Acyl_transferase_dom"/>
</dbReference>
<feature type="domain" description="Ketosynthase family 3 (KS3)" evidence="17">
    <location>
        <begin position="1455"/>
        <end position="1879"/>
    </location>
</feature>
<evidence type="ECO:0000256" key="4">
    <source>
        <dbReference type="ARBA" id="ARBA00022679"/>
    </source>
</evidence>
<feature type="region of interest" description="C-terminal hotdog fold" evidence="14">
    <location>
        <begin position="2475"/>
        <end position="2628"/>
    </location>
</feature>
<dbReference type="SMART" id="SM00823">
    <property type="entry name" value="PKS_PP"/>
    <property type="match status" value="2"/>
</dbReference>
<dbReference type="Gene3D" id="3.40.50.720">
    <property type="entry name" value="NAD(P)-binding Rossmann-like Domain"/>
    <property type="match status" value="2"/>
</dbReference>
<dbReference type="Pfam" id="PF08990">
    <property type="entry name" value="Docking"/>
    <property type="match status" value="1"/>
</dbReference>
<comment type="function">
    <text evidence="10">Involved in the biosynthesis of antibiotic erythromycin via the biosynthesis of its aglycone precursor, 6-deoxyerythronolide B (6-dEB).</text>
</comment>
<evidence type="ECO:0000259" key="18">
    <source>
        <dbReference type="PROSITE" id="PS52019"/>
    </source>
</evidence>
<gene>
    <name evidence="19" type="ORF">SAMN04489727_6412</name>
</gene>
<feature type="active site" description="Proton acceptor; for dehydratase activity" evidence="14">
    <location>
        <position position="2374"/>
    </location>
</feature>
<dbReference type="CDD" id="cd08952">
    <property type="entry name" value="KR_1_SDR_x"/>
    <property type="match status" value="1"/>
</dbReference>
<dbReference type="SMART" id="SM00825">
    <property type="entry name" value="PKS_KS"/>
    <property type="match status" value="2"/>
</dbReference>
<dbReference type="FunFam" id="3.40.47.10:FF:000019">
    <property type="entry name" value="Polyketide synthase type I"/>
    <property type="match status" value="2"/>
</dbReference>
<comment type="cofactor">
    <cofactor evidence="1">
        <name>pantetheine 4'-phosphate</name>
        <dbReference type="ChEBI" id="CHEBI:47942"/>
    </cofactor>
</comment>
<evidence type="ECO:0000256" key="11">
    <source>
        <dbReference type="ARBA" id="ARBA00060622"/>
    </source>
</evidence>
<feature type="region of interest" description="N-terminal hotdog fold" evidence="14">
    <location>
        <begin position="2342"/>
        <end position="2464"/>
    </location>
</feature>
<dbReference type="GO" id="GO:0033068">
    <property type="term" value="P:macrolide biosynthetic process"/>
    <property type="evidence" value="ECO:0007669"/>
    <property type="project" value="UniProtKB-ARBA"/>
</dbReference>
<dbReference type="CDD" id="cd08956">
    <property type="entry name" value="KR_3_FAS_SDR_x"/>
    <property type="match status" value="1"/>
</dbReference>
<dbReference type="PROSITE" id="PS52004">
    <property type="entry name" value="KS3_2"/>
    <property type="match status" value="2"/>
</dbReference>
<protein>
    <recommendedName>
        <fullName evidence="13">6-deoxyerythronolide-B synthase</fullName>
        <ecNumber evidence="13">2.3.1.94</ecNumber>
    </recommendedName>
</protein>
<evidence type="ECO:0000256" key="3">
    <source>
        <dbReference type="ARBA" id="ARBA00022553"/>
    </source>
</evidence>
<dbReference type="PANTHER" id="PTHR43775:SF51">
    <property type="entry name" value="INACTIVE PHENOLPHTHIOCEROL SYNTHESIS POLYKETIDE SYNTHASE TYPE I PKS1-RELATED"/>
    <property type="match status" value="1"/>
</dbReference>
<evidence type="ECO:0000256" key="13">
    <source>
        <dbReference type="ARBA" id="ARBA00066981"/>
    </source>
</evidence>
<dbReference type="GO" id="GO:0004315">
    <property type="term" value="F:3-oxoacyl-[acyl-carrier-protein] synthase activity"/>
    <property type="evidence" value="ECO:0007669"/>
    <property type="project" value="InterPro"/>
</dbReference>
<dbReference type="PANTHER" id="PTHR43775">
    <property type="entry name" value="FATTY ACID SYNTHASE"/>
    <property type="match status" value="1"/>
</dbReference>
<keyword evidence="3" id="KW-0597">Phosphoprotein</keyword>
<feature type="domain" description="PKS/mFAS DH" evidence="18">
    <location>
        <begin position="2342"/>
        <end position="2628"/>
    </location>
</feature>
<evidence type="ECO:0000256" key="2">
    <source>
        <dbReference type="ARBA" id="ARBA00022450"/>
    </source>
</evidence>
<evidence type="ECO:0000256" key="8">
    <source>
        <dbReference type="ARBA" id="ARBA00023315"/>
    </source>
</evidence>
<dbReference type="InterPro" id="IPR036291">
    <property type="entry name" value="NAD(P)-bd_dom_sf"/>
</dbReference>
<dbReference type="InterPro" id="IPR057326">
    <property type="entry name" value="KR_dom"/>
</dbReference>
<dbReference type="InterPro" id="IPR006162">
    <property type="entry name" value="Ppantetheine_attach_site"/>
</dbReference>
<dbReference type="Proteomes" id="UP000199622">
    <property type="component" value="Unassembled WGS sequence"/>
</dbReference>
<keyword evidence="6" id="KW-0045">Antibiotic biosynthesis</keyword>
<evidence type="ECO:0000259" key="17">
    <source>
        <dbReference type="PROSITE" id="PS52004"/>
    </source>
</evidence>
<dbReference type="InterPro" id="IPR016039">
    <property type="entry name" value="Thiolase-like"/>
</dbReference>
<dbReference type="Gene3D" id="3.40.366.10">
    <property type="entry name" value="Malonyl-Coenzyme A Acyl Carrier Protein, domain 2"/>
    <property type="match status" value="2"/>
</dbReference>
<evidence type="ECO:0000256" key="7">
    <source>
        <dbReference type="ARBA" id="ARBA00023268"/>
    </source>
</evidence>
<dbReference type="InterPro" id="IPR020806">
    <property type="entry name" value="PKS_PP-bd"/>
</dbReference>
<feature type="active site" description="Proton donor; for dehydratase activity" evidence="14">
    <location>
        <position position="2534"/>
    </location>
</feature>
<dbReference type="InterPro" id="IPR036736">
    <property type="entry name" value="ACP-like_sf"/>
</dbReference>
<dbReference type="Gene3D" id="3.30.70.3290">
    <property type="match status" value="2"/>
</dbReference>
<keyword evidence="20" id="KW-1185">Reference proteome</keyword>
<dbReference type="InterPro" id="IPR049900">
    <property type="entry name" value="PKS_mFAS_DH"/>
</dbReference>
<dbReference type="Gene3D" id="1.10.1200.10">
    <property type="entry name" value="ACP-like"/>
    <property type="match status" value="2"/>
</dbReference>
<evidence type="ECO:0000256" key="1">
    <source>
        <dbReference type="ARBA" id="ARBA00001957"/>
    </source>
</evidence>
<dbReference type="Pfam" id="PF02801">
    <property type="entry name" value="Ketoacyl-synt_C"/>
    <property type="match status" value="2"/>
</dbReference>
<dbReference type="GO" id="GO:0047879">
    <property type="term" value="F:erythronolide synthase activity"/>
    <property type="evidence" value="ECO:0007669"/>
    <property type="project" value="UniProtKB-EC"/>
</dbReference>
<dbReference type="Pfam" id="PF14765">
    <property type="entry name" value="PS-DH"/>
    <property type="match status" value="1"/>
</dbReference>
<keyword evidence="4 19" id="KW-0808">Transferase</keyword>
<dbReference type="Gene3D" id="3.10.129.110">
    <property type="entry name" value="Polyketide synthase dehydratase"/>
    <property type="match status" value="1"/>
</dbReference>
<dbReference type="Pfam" id="PF21089">
    <property type="entry name" value="PKS_DH_N"/>
    <property type="match status" value="1"/>
</dbReference>
<dbReference type="InterPro" id="IPR014031">
    <property type="entry name" value="Ketoacyl_synth_C"/>
</dbReference>
<dbReference type="SUPFAM" id="SSF51735">
    <property type="entry name" value="NAD(P)-binding Rossmann-fold domains"/>
    <property type="match status" value="4"/>
</dbReference>
<dbReference type="Gene3D" id="3.40.47.10">
    <property type="match status" value="2"/>
</dbReference>
<dbReference type="InterPro" id="IPR020841">
    <property type="entry name" value="PKS_Beta-ketoAc_synthase_dom"/>
</dbReference>
<dbReference type="SUPFAM" id="SSF47336">
    <property type="entry name" value="ACP-like"/>
    <property type="match status" value="2"/>
</dbReference>
<dbReference type="PROSITE" id="PS00606">
    <property type="entry name" value="KS3_1"/>
    <property type="match status" value="1"/>
</dbReference>
<evidence type="ECO:0000256" key="12">
    <source>
        <dbReference type="ARBA" id="ARBA00063272"/>
    </source>
</evidence>
<organism evidence="19 20">
    <name type="scientific">Amycolatopsis tolypomycina</name>
    <dbReference type="NCBI Taxonomy" id="208445"/>
    <lineage>
        <taxon>Bacteria</taxon>
        <taxon>Bacillati</taxon>
        <taxon>Actinomycetota</taxon>
        <taxon>Actinomycetes</taxon>
        <taxon>Pseudonocardiales</taxon>
        <taxon>Pseudonocardiaceae</taxon>
        <taxon>Amycolatopsis</taxon>
    </lineage>
</organism>
<dbReference type="InterPro" id="IPR016035">
    <property type="entry name" value="Acyl_Trfase/lysoPLipase"/>
</dbReference>
<reference evidence="20" key="1">
    <citation type="submission" date="2016-10" db="EMBL/GenBank/DDBJ databases">
        <authorList>
            <person name="Varghese N."/>
            <person name="Submissions S."/>
        </authorList>
    </citation>
    <scope>NUCLEOTIDE SEQUENCE [LARGE SCALE GENOMIC DNA]</scope>
    <source>
        <strain evidence="20">DSM 44544</strain>
    </source>
</reference>
<dbReference type="InterPro" id="IPR049552">
    <property type="entry name" value="PKS_DH_N"/>
</dbReference>
<dbReference type="SMART" id="SM00822">
    <property type="entry name" value="PKS_KR"/>
    <property type="match status" value="2"/>
</dbReference>
<sequence length="3199" mass="331237">MTTTPEQVVAALRAALKENERLKHRNRELTAGAAEPIAVVGMSCRFPGGVREPADLWRVVTSGTDVISGFPADRGWDLDALYSADRDRPGTTYTRSGGFLDGVADFDPAFFGISPREALAMDPQQRLLLEASWEAIEHARIDPLSLRGSRTGVFAGLVYHDYGSWLSRAPEDLEGYLSTGISGSVASGRISYTLGLAGPAVTVDTACSSSLVALHLACESLRRGECALALAGGVAVLATPMMFVEFARQGALSADGRCRSFAAGADGTALSEGVGMLLVERLSDARRLGHPVLAVVRGSAINQDGASSGLTAPNGPAQQQVIRAALANAGLSTSDVDVVEAHGTGTRLGDPIEAQALLATYGQDRETPLWLGSVKSNLGHTQAAAGVASIIKLVHAMRHGVLPKSLHLDEPTPQVDWSTGAISLLSEPVPWPETGRPRRAGVSSFGISGTNAHVVLEQAPEGDEPGTHEGVVPWVVTGATPAAARDQAARLRAFAADHPELSPSDIGFSLLTTRSAWEHRIVFAGEDRDTLLAAFETARPRRVAAGKPAFLFTGQGSQRRGMGRELHERYPVYARAFDEACAAAGIDRDLVLGGAELTRTDLAQPAIFALEVALYRLFESWGARPDRLAGHSVGELAAAHAAGVLSLADAGKLVAARGRLLQALPETGAMVAIQAAEAEVRPRLAATADIAADIAAVNGPEAVVVSGAEDAVAAIAAHFTGLGRRTKRLDVSHAFHSPLVEPMLEEFRAVAAGLSYARPRIPLVSAVSPSADPATPGYWVEHVRATVRFADAIGALAEAGVTTCVELGPDAVLSAMGAECAEDLTFVPALRAGESETGTAVTALGHVRDADWPAFFAGARTVDLPAYAFQRERFWLEHDQPAGDPWRYRITWPALPERPATPPAGTWLVLLPADGASWAGEIRRALDPDAVTVTLDTGLDRHAVADRLHSALGGTTPAGVLSLLAAGTTPHPGHPEVPAGLALTTVALQALAGIDAPCWLVTWSGVAVDPAETPDPDQARIWGLGQVAALEAPERELRLADVADGAVPRFAGLLGTTGEDRVAVRRDAVHGRRLVRAAAPATAPERPWRPRGTVLVTGGTGALGAHVARWLAENGAEHLVLGSRQGLEAPGAADLRDELTALGARVTVAACDVADRAALAALLAEHPPNAVVHAAGVAQFTPLDGTSAAELARVAAPKAAGAAHLDDLLAGTDLDAFVLFSSVSGVWGADGQAAYAAANAYLDALAQRRRARGLPATAIAWGAWGETGMSAHDGVEEHLRRRGLAAMPPRRAVAAVQHALDHGETAVVVADVDWAAFVPAFTAGRPGFLLDELPEARRFAAPAPAGTTPLAARLAQLPEADRLPFVTALVRGHVAAVLGHHEPGGVDPGRAFRELGFDSLTAVDLRDRLNGDTGLRLTATVVFDHPDVTALAAELHRAALGTVLDETAAAPVAADEPIAVVGIACRFPGGADTPEAFWDLVHEGRDAVSGFPADRGWDLGDLYDPEPGLPGKTYTRSGGFLDDAAGFDAAFFGISPREARAMDPQQRLLLETSWEAVERAGLDPHGLRGSRTGVFAGVTHQGYGPPWDSAAGAAAGHLLTGIAASVVAGRVAYTFGLEGPALSIDTSCSSSLVALHLAAESLRRGECTLALAGGVTVMSNPGAFVEFGRQRGLAPDGRCKPFSAAADGTAWGEGAGVLLLERLSDAERHGHEVLAVIRGSAVNSDGASNGLTAPNGPSQQRVIRDALARAGLRPSEVDAVEAHGTGTTLGDPIEAQALLATYGQDRETPLWLGSVKSNIGHTQAAAGVAGVIKMVAAMRRGVLPRTLHADEPTPQVDWTAGAVRLLTEAVTWPDGGRPRRAGVSSFGMSGTNAHVVLEQAPVRERPRPAPAPAAGPLVLSAKTGTALAAQAARLLSHVDGEADVRWADLGASLAARPRFEHRAVVLPAADPRAALQALAAGRPASSVVSGAATSPGRTVFVFPGQGGQWAGMGARLLRESEVFAKRMAECDAALGEFADWSVTGVLLGDPGAPVLDRVDVVQPALFAMMVSLARLWQSAGVEPDAVVGHSQGEIAAACVSGALSLSDAARVVTLRSRALGELAGQGGMVSVALPGAAAADLPARWGGRLALAAVNGPSSTVVSGDPEALGELIAYCDGEGVRARAVPVDYASHSAHVERIHDRLLRELAPIRARVPEIAFWSTVTGERLDGPATDAGYWYRNLRQTVLLEPVVERLAGLGHTAFVEVGPHPVLLNALLETVENRGTDAVVTGTLRRDDGGMDRFAESVATLHVRGVPADWRPFFPDARRVPLPTYPFERERFWLDRGAPSGGSPDGPPGSGHPLLGAVVAVAGRAEVAFAGRLGVAGRPWLADHAVHGVILFPGTGFLELASAAGERTGCPDVDELTLEAPLVLGTTGTVETQVLVGEPDESGRRAVTVHSRTGGEETWTRHATGVLSAAAPTPTGLPGWPPPGAVPVDLAGFYDDLADRGYGYGPAFRGLHAAWVAGDDVYAEVRLPDGCAPDSFGLHPALLDAALHASGLRNAPDGLPFSWTGYTRFAAGATAVRVRLSPAGDGLAVTVASETGEPVARIGALVTRPLPEPARPATDGLHRLDWVPVAALAEPTSSWTEVSTVDDVAAASGILLAGFAAEDGDPAATVRRTTFRALELVQAFLGDEHRAGTDRLVLHTRGGVAAATGELPDPAQAALWGLVRSAQSEHPGRFVLVDDPAGDHLAAAVALGEPQVAVRDGEFRVPRLTRAAPGAAAPAWGGGTVLVTGASGLIGGLVARRLVGHHGVTRLALLGRRGAGSPEAAALLAELRDRGADVSWHACDAADRAALAEVVAALPDLTAVVHSAGALDDGVVTALTPERIETVLRPKLDAALALHEVTKDHDLAAFLLFSSASGLLGTAGQAGYAASNAFLDAFARRLRAAGVPAKALAWGLWAEPSGMSGGLGDVYLARGARIGLLPLSSDQGLELFDAALAVDDAVVVPVRVDTTVLRSAADPAEVPAVLRGLAGPRRRDTGRGPDPAGFARRVRGAAPAERAEAVLGLVRQLAADALGLASAAAVRDDRGFLEIGFDSLIAVEFRNRLSAATGVKLPSTLVFDHPSPAAVAAFTEARLAGDADDATAAALAGLDGVAAALRTAGPDARARILTRLRALAADPGAAPDDGPRDLDGASDEELFDLIDNDFGMT</sequence>
<dbReference type="InterPro" id="IPR001227">
    <property type="entry name" value="Ac_transferase_dom_sf"/>
</dbReference>
<feature type="region of interest" description="Disordered" evidence="15">
    <location>
        <begin position="3018"/>
        <end position="3037"/>
    </location>
</feature>
<dbReference type="SMART" id="SM01294">
    <property type="entry name" value="PKS_PP_betabranch"/>
    <property type="match status" value="2"/>
</dbReference>
<dbReference type="InterPro" id="IPR016036">
    <property type="entry name" value="Malonyl_transacylase_ACP-bd"/>
</dbReference>
<dbReference type="SUPFAM" id="SSF55048">
    <property type="entry name" value="Probable ACP-binding domain of malonyl-CoA ACP transacylase"/>
    <property type="match status" value="2"/>
</dbReference>
<dbReference type="InterPro" id="IPR020807">
    <property type="entry name" value="PKS_DH"/>
</dbReference>
<dbReference type="SUPFAM" id="SSF52151">
    <property type="entry name" value="FabD/lysophospholipase-like"/>
    <property type="match status" value="2"/>
</dbReference>
<comment type="pathway">
    <text evidence="11">Antibiotic biosynthesis; erythromycin biosynthesis.</text>
</comment>
<keyword evidence="2" id="KW-0596">Phosphopantetheine</keyword>
<keyword evidence="7" id="KW-0511">Multifunctional enzyme</keyword>
<evidence type="ECO:0000256" key="9">
    <source>
        <dbReference type="ARBA" id="ARBA00052442"/>
    </source>
</evidence>
<comment type="subunit">
    <text evidence="12">Homodimer. Erythronolide synthase is composed of EryAI, EryAII and EryAIII multimodular (2 modules) polypeptides each coding for a functional synthase subunit which participates in 2 of the six FAS-like elongation steps required for formation of the polyketide. Module 1, 2, 3, 4, 5, and 6 participating in biosynthesis steps 1, 2, 3, 4, 5, and 6, respectively.</text>
</comment>
<dbReference type="InterPro" id="IPR014030">
    <property type="entry name" value="Ketoacyl_synth_N"/>
</dbReference>
<evidence type="ECO:0000256" key="6">
    <source>
        <dbReference type="ARBA" id="ARBA00023194"/>
    </source>
</evidence>
<dbReference type="InterPro" id="IPR009081">
    <property type="entry name" value="PP-bd_ACP"/>
</dbReference>
<keyword evidence="8" id="KW-0012">Acyltransferase</keyword>
<feature type="domain" description="Carrier" evidence="16">
    <location>
        <begin position="3050"/>
        <end position="3125"/>
    </location>
</feature>
<feature type="domain" description="Ketosynthase family 3 (KS3)" evidence="17">
    <location>
        <begin position="34"/>
        <end position="458"/>
    </location>
</feature>
<dbReference type="Pfam" id="PF00550">
    <property type="entry name" value="PP-binding"/>
    <property type="match status" value="2"/>
</dbReference>
<dbReference type="FunFam" id="1.10.1200.10:FF:000007">
    <property type="entry name" value="Probable polyketide synthase pks17"/>
    <property type="match status" value="1"/>
</dbReference>
<dbReference type="InterPro" id="IPR032821">
    <property type="entry name" value="PKS_assoc"/>
</dbReference>
<name>A0A1H4XX41_9PSEU</name>
<dbReference type="GO" id="GO:0004312">
    <property type="term" value="F:fatty acid synthase activity"/>
    <property type="evidence" value="ECO:0007669"/>
    <property type="project" value="TreeGrafter"/>
</dbReference>
<dbReference type="InterPro" id="IPR049551">
    <property type="entry name" value="PKS_DH_C"/>
</dbReference>
<dbReference type="EC" id="2.3.1.94" evidence="13"/>
<evidence type="ECO:0000256" key="14">
    <source>
        <dbReference type="PROSITE-ProRule" id="PRU01363"/>
    </source>
</evidence>
<dbReference type="InterPro" id="IPR013968">
    <property type="entry name" value="PKS_KR"/>
</dbReference>
<dbReference type="InterPro" id="IPR042104">
    <property type="entry name" value="PKS_dehydratase_sf"/>
</dbReference>
<dbReference type="PROSITE" id="PS52019">
    <property type="entry name" value="PKS_MFAS_DH"/>
    <property type="match status" value="1"/>
</dbReference>
<dbReference type="Pfam" id="PF00109">
    <property type="entry name" value="ketoacyl-synt"/>
    <property type="match status" value="2"/>
</dbReference>
<proteinExistence type="predicted"/>
<comment type="catalytic activity">
    <reaction evidence="9">
        <text>6 (S)-methylmalonyl-CoA + propanoyl-CoA + 6 NADPH + 12 H(+) = 6-deoxyerythronolide B + 6 CO2 + 6 NADP(+) + 7 CoA + H2O</text>
        <dbReference type="Rhea" id="RHEA:23068"/>
        <dbReference type="ChEBI" id="CHEBI:15377"/>
        <dbReference type="ChEBI" id="CHEBI:15378"/>
        <dbReference type="ChEBI" id="CHEBI:16089"/>
        <dbReference type="ChEBI" id="CHEBI:16526"/>
        <dbReference type="ChEBI" id="CHEBI:57287"/>
        <dbReference type="ChEBI" id="CHEBI:57327"/>
        <dbReference type="ChEBI" id="CHEBI:57392"/>
        <dbReference type="ChEBI" id="CHEBI:57783"/>
        <dbReference type="ChEBI" id="CHEBI:58349"/>
        <dbReference type="EC" id="2.3.1.94"/>
    </reaction>
</comment>
<dbReference type="Pfam" id="PF08659">
    <property type="entry name" value="KR"/>
    <property type="match status" value="2"/>
</dbReference>
<evidence type="ECO:0000259" key="16">
    <source>
        <dbReference type="PROSITE" id="PS50075"/>
    </source>
</evidence>
<dbReference type="Pfam" id="PF00698">
    <property type="entry name" value="Acyl_transf_1"/>
    <property type="match status" value="2"/>
</dbReference>
<dbReference type="PROSITE" id="PS50075">
    <property type="entry name" value="CARRIER"/>
    <property type="match status" value="2"/>
</dbReference>
<feature type="domain" description="Carrier" evidence="16">
    <location>
        <begin position="1364"/>
        <end position="1439"/>
    </location>
</feature>
<accession>A0A1H4XX41</accession>
<keyword evidence="5" id="KW-0677">Repeat</keyword>
<dbReference type="FunFam" id="3.40.366.10:FF:000002">
    <property type="entry name" value="Probable polyketide synthase 2"/>
    <property type="match status" value="1"/>
</dbReference>
<dbReference type="SUPFAM" id="SSF53901">
    <property type="entry name" value="Thiolase-like"/>
    <property type="match status" value="2"/>
</dbReference>
<dbReference type="SMART" id="SM00827">
    <property type="entry name" value="PKS_AT"/>
    <property type="match status" value="2"/>
</dbReference>
<evidence type="ECO:0000256" key="5">
    <source>
        <dbReference type="ARBA" id="ARBA00022737"/>
    </source>
</evidence>
<evidence type="ECO:0000256" key="15">
    <source>
        <dbReference type="SAM" id="MobiDB-lite"/>
    </source>
</evidence>
<dbReference type="CDD" id="cd00833">
    <property type="entry name" value="PKS"/>
    <property type="match status" value="2"/>
</dbReference>
<dbReference type="InterPro" id="IPR018201">
    <property type="entry name" value="Ketoacyl_synth_AS"/>
</dbReference>
<dbReference type="GO" id="GO:0006633">
    <property type="term" value="P:fatty acid biosynthetic process"/>
    <property type="evidence" value="ECO:0007669"/>
    <property type="project" value="InterPro"/>
</dbReference>
<dbReference type="PROSITE" id="PS00012">
    <property type="entry name" value="PHOSPHOPANTETHEINE"/>
    <property type="match status" value="1"/>
</dbReference>
<dbReference type="EMBL" id="FNSO01000004">
    <property type="protein sequence ID" value="SED10107.1"/>
    <property type="molecule type" value="Genomic_DNA"/>
</dbReference>
<dbReference type="InterPro" id="IPR015083">
    <property type="entry name" value="NorB/c/GfsB-D-like_docking"/>
</dbReference>
<evidence type="ECO:0000256" key="10">
    <source>
        <dbReference type="ARBA" id="ARBA00060158"/>
    </source>
</evidence>
<dbReference type="OrthoDB" id="9778690at2"/>